<feature type="region of interest" description="Disordered" evidence="2">
    <location>
        <begin position="478"/>
        <end position="522"/>
    </location>
</feature>
<proteinExistence type="predicted"/>
<evidence type="ECO:0000313" key="3">
    <source>
        <dbReference type="EMBL" id="GMT35316.1"/>
    </source>
</evidence>
<dbReference type="Proteomes" id="UP001432322">
    <property type="component" value="Unassembled WGS sequence"/>
</dbReference>
<feature type="region of interest" description="Disordered" evidence="2">
    <location>
        <begin position="1"/>
        <end position="101"/>
    </location>
</feature>
<dbReference type="EMBL" id="BTSY01000007">
    <property type="protein sequence ID" value="GMT35316.1"/>
    <property type="molecule type" value="Genomic_DNA"/>
</dbReference>
<keyword evidence="1" id="KW-0175">Coiled coil</keyword>
<dbReference type="Pfam" id="PF09755">
    <property type="entry name" value="DUF2046"/>
    <property type="match status" value="1"/>
</dbReference>
<feature type="non-terminal residue" evidence="3">
    <location>
        <position position="1"/>
    </location>
</feature>
<protein>
    <submittedName>
        <fullName evidence="3">Uncharacterized protein</fullName>
    </submittedName>
</protein>
<evidence type="ECO:0000256" key="1">
    <source>
        <dbReference type="SAM" id="Coils"/>
    </source>
</evidence>
<comment type="caution">
    <text evidence="3">The sequence shown here is derived from an EMBL/GenBank/DDBJ whole genome shotgun (WGS) entry which is preliminary data.</text>
</comment>
<keyword evidence="4" id="KW-1185">Reference proteome</keyword>
<accession>A0AAV5WW51</accession>
<dbReference type="PANTHER" id="PTHR15276:SF0">
    <property type="entry name" value="COILED-COIL DOMAIN-CONTAINING PROTEIN 6"/>
    <property type="match status" value="1"/>
</dbReference>
<dbReference type="AlphaFoldDB" id="A0AAV5WW51"/>
<feature type="compositionally biased region" description="Basic and acidic residues" evidence="2">
    <location>
        <begin position="478"/>
        <end position="487"/>
    </location>
</feature>
<evidence type="ECO:0000313" key="4">
    <source>
        <dbReference type="Proteomes" id="UP001432322"/>
    </source>
</evidence>
<reference evidence="3" key="1">
    <citation type="submission" date="2023-10" db="EMBL/GenBank/DDBJ databases">
        <title>Genome assembly of Pristionchus species.</title>
        <authorList>
            <person name="Yoshida K."/>
            <person name="Sommer R.J."/>
        </authorList>
    </citation>
    <scope>NUCLEOTIDE SEQUENCE</scope>
    <source>
        <strain evidence="3">RS5133</strain>
    </source>
</reference>
<gene>
    <name evidence="3" type="ORF">PFISCL1PPCAC_26613</name>
</gene>
<feature type="compositionally biased region" description="Low complexity" evidence="2">
    <location>
        <begin position="1"/>
        <end position="23"/>
    </location>
</feature>
<feature type="coiled-coil region" evidence="1">
    <location>
        <begin position="198"/>
        <end position="369"/>
    </location>
</feature>
<name>A0AAV5WW51_9BILA</name>
<dbReference type="InterPro" id="IPR019152">
    <property type="entry name" value="DUF2046"/>
</dbReference>
<evidence type="ECO:0000256" key="2">
    <source>
        <dbReference type="SAM" id="MobiDB-lite"/>
    </source>
</evidence>
<dbReference type="PANTHER" id="PTHR15276">
    <property type="entry name" value="H4 D10S170 PROTEIN-RELATED"/>
    <property type="match status" value="1"/>
</dbReference>
<organism evidence="3 4">
    <name type="scientific">Pristionchus fissidentatus</name>
    <dbReference type="NCBI Taxonomy" id="1538716"/>
    <lineage>
        <taxon>Eukaryota</taxon>
        <taxon>Metazoa</taxon>
        <taxon>Ecdysozoa</taxon>
        <taxon>Nematoda</taxon>
        <taxon>Chromadorea</taxon>
        <taxon>Rhabditida</taxon>
        <taxon>Rhabditina</taxon>
        <taxon>Diplogasteromorpha</taxon>
        <taxon>Diplogasteroidea</taxon>
        <taxon>Neodiplogasteridae</taxon>
        <taxon>Pristionchus</taxon>
    </lineage>
</organism>
<sequence>RTSSTSVRIASSPSSSTATATPPHVEESSSGEIDYHVNSSDDLLFRSPTPDCSSALRRHSESDRRRRGRSVEASLHSQEERGGKRSRRAMSSIDMSDGADIPSDESLSISFSSTSTAPIMQLSAQARLTSTAIVEALFTGLGEDHQLSRKYPEFFRQISTRRDQITPRKDRPLQESDAIPDSVEGRLLRDAIEICRDLRRCERVLREKESEFNVLQSQNREIRETYVKIYAKAEQEEEYISNILLKRIQKLKNDKETLAQKYEQEEEYLTNDLMRRIQQLQSERDSLEGKMKSEQGQLIDNLLSTIRRMETEMANSRKNMDRMRKEKIDQENQLENEQELLFNTLGKQMDQLNNEKRKMQAMLAKAYEMGFLDSMATEALDSLEKASPLLFPMEPMMPERPPSVSGILHSGDVSPTPKVSRLHHENTRLRAQLRSKDTIIAELQAKLESKDSQLRDMISGSSENKLVSAIVEATQKYMAEKSSDRVSEMGPPSVPSVAYSEGADMDDGSSRGSFHSDMDLRN</sequence>